<evidence type="ECO:0000313" key="1">
    <source>
        <dbReference type="EMBL" id="ACN35196.1"/>
    </source>
</evidence>
<dbReference type="HOGENOM" id="CLU_3392905_0_0_1"/>
<protein>
    <submittedName>
        <fullName evidence="1">Uncharacterized protein</fullName>
    </submittedName>
</protein>
<accession>C0PJ30</accession>
<name>C0PJ30_MAIZE</name>
<dbReference type="EMBL" id="BT068299">
    <property type="protein sequence ID" value="ACN35196.1"/>
    <property type="molecule type" value="mRNA"/>
</dbReference>
<proteinExistence type="evidence at transcript level"/>
<dbReference type="AlphaFoldDB" id="C0PJ30"/>
<organism evidence="1">
    <name type="scientific">Zea mays</name>
    <name type="common">Maize</name>
    <dbReference type="NCBI Taxonomy" id="4577"/>
    <lineage>
        <taxon>Eukaryota</taxon>
        <taxon>Viridiplantae</taxon>
        <taxon>Streptophyta</taxon>
        <taxon>Embryophyta</taxon>
        <taxon>Tracheophyta</taxon>
        <taxon>Spermatophyta</taxon>
        <taxon>Magnoliopsida</taxon>
        <taxon>Liliopsida</taxon>
        <taxon>Poales</taxon>
        <taxon>Poaceae</taxon>
        <taxon>PACMAD clade</taxon>
        <taxon>Panicoideae</taxon>
        <taxon>Andropogonodae</taxon>
        <taxon>Andropogoneae</taxon>
        <taxon>Tripsacinae</taxon>
        <taxon>Zea</taxon>
    </lineage>
</organism>
<reference evidence="1" key="1">
    <citation type="journal article" date="2009" name="PLoS Genet.">
        <title>Sequencing, mapping, and analysis of 27,455 maize full-length cDNAs.</title>
        <authorList>
            <person name="Soderlund C."/>
            <person name="Descour A."/>
            <person name="Kudrna D."/>
            <person name="Bomhoff M."/>
            <person name="Boyd L."/>
            <person name="Currie J."/>
            <person name="Angelova A."/>
            <person name="Collura K."/>
            <person name="Wissotski M."/>
            <person name="Ashley E."/>
            <person name="Morrow D."/>
            <person name="Fernandes J."/>
            <person name="Walbot V."/>
            <person name="Yu Y."/>
        </authorList>
    </citation>
    <scope>NUCLEOTIDE SEQUENCE</scope>
    <source>
        <strain evidence="1">B73</strain>
    </source>
</reference>
<sequence length="32" mass="3624">MAMAFKASLVTGQGRNFLLKLKIRYKLVQLAL</sequence>